<proteinExistence type="predicted"/>
<dbReference type="Proteomes" id="UP000549617">
    <property type="component" value="Unassembled WGS sequence"/>
</dbReference>
<keyword evidence="1" id="KW-1133">Transmembrane helix</keyword>
<keyword evidence="1" id="KW-0812">Transmembrane</keyword>
<evidence type="ECO:0000313" key="3">
    <source>
        <dbReference type="Proteomes" id="UP000549617"/>
    </source>
</evidence>
<name>A0A7W9AK69_9SPHN</name>
<protein>
    <submittedName>
        <fullName evidence="2">Uncharacterized protein</fullName>
    </submittedName>
</protein>
<evidence type="ECO:0000313" key="2">
    <source>
        <dbReference type="EMBL" id="MBB5687001.1"/>
    </source>
</evidence>
<feature type="transmembrane region" description="Helical" evidence="1">
    <location>
        <begin position="67"/>
        <end position="89"/>
    </location>
</feature>
<dbReference type="AlphaFoldDB" id="A0A7W9AK69"/>
<accession>A0A7W9AK69</accession>
<organism evidence="2 3">
    <name type="scientific">Sphingobium boeckii</name>
    <dbReference type="NCBI Taxonomy" id="1082345"/>
    <lineage>
        <taxon>Bacteria</taxon>
        <taxon>Pseudomonadati</taxon>
        <taxon>Pseudomonadota</taxon>
        <taxon>Alphaproteobacteria</taxon>
        <taxon>Sphingomonadales</taxon>
        <taxon>Sphingomonadaceae</taxon>
        <taxon>Sphingobium</taxon>
    </lineage>
</organism>
<evidence type="ECO:0000256" key="1">
    <source>
        <dbReference type="SAM" id="Phobius"/>
    </source>
</evidence>
<reference evidence="2 3" key="1">
    <citation type="submission" date="2020-08" db="EMBL/GenBank/DDBJ databases">
        <title>Genomic Encyclopedia of Type Strains, Phase IV (KMG-IV): sequencing the most valuable type-strain genomes for metagenomic binning, comparative biology and taxonomic classification.</title>
        <authorList>
            <person name="Goeker M."/>
        </authorList>
    </citation>
    <scope>NUCLEOTIDE SEQUENCE [LARGE SCALE GENOMIC DNA]</scope>
    <source>
        <strain evidence="2 3">DSM 25079</strain>
    </source>
</reference>
<dbReference type="EMBL" id="JACIJC010000005">
    <property type="protein sequence ID" value="MBB5687001.1"/>
    <property type="molecule type" value="Genomic_DNA"/>
</dbReference>
<sequence length="90" mass="9701">MTGWSYDLLRRNVPSPQSCHTIAFIASAIARFKVATKRNNLMSTTSQDMSDGAGAIVRLGVMKMKTFEAVTSIVLLLATQALALSTVLIV</sequence>
<comment type="caution">
    <text evidence="2">The sequence shown here is derived from an EMBL/GenBank/DDBJ whole genome shotgun (WGS) entry which is preliminary data.</text>
</comment>
<keyword evidence="3" id="KW-1185">Reference proteome</keyword>
<keyword evidence="1" id="KW-0472">Membrane</keyword>
<gene>
    <name evidence="2" type="ORF">FHS49_003029</name>
</gene>